<dbReference type="EMBL" id="PCYI01000026">
    <property type="protein sequence ID" value="PIR44560.1"/>
    <property type="molecule type" value="Genomic_DNA"/>
</dbReference>
<evidence type="ECO:0000259" key="2">
    <source>
        <dbReference type="Pfam" id="PF12762"/>
    </source>
</evidence>
<dbReference type="Pfam" id="PF12760">
    <property type="entry name" value="Zn_ribbon_IS1595"/>
    <property type="match status" value="1"/>
</dbReference>
<dbReference type="Pfam" id="PF12762">
    <property type="entry name" value="DDE_Tnp_IS1595"/>
    <property type="match status" value="1"/>
</dbReference>
<accession>A0A2H0RDP0</accession>
<evidence type="ECO:0000313" key="3">
    <source>
        <dbReference type="EMBL" id="PIR44560.1"/>
    </source>
</evidence>
<feature type="domain" description="Transposase zinc-ribbon" evidence="1">
    <location>
        <begin position="35"/>
        <end position="76"/>
    </location>
</feature>
<protein>
    <recommendedName>
        <fullName evidence="5">ISXO2-like transposase domain-containing protein</fullName>
    </recommendedName>
</protein>
<proteinExistence type="predicted"/>
<dbReference type="AlphaFoldDB" id="A0A2H0RDP0"/>
<name>A0A2H0RDP0_9BACT</name>
<dbReference type="InterPro" id="IPR024445">
    <property type="entry name" value="Tnp_ISXO2-like"/>
</dbReference>
<reference evidence="3 4" key="1">
    <citation type="submission" date="2017-09" db="EMBL/GenBank/DDBJ databases">
        <title>Depth-based differentiation of microbial function through sediment-hosted aquifers and enrichment of novel symbionts in the deep terrestrial subsurface.</title>
        <authorList>
            <person name="Probst A.J."/>
            <person name="Ladd B."/>
            <person name="Jarett J.K."/>
            <person name="Geller-Mcgrath D.E."/>
            <person name="Sieber C.M."/>
            <person name="Emerson J.B."/>
            <person name="Anantharaman K."/>
            <person name="Thomas B.C."/>
            <person name="Malmstrom R."/>
            <person name="Stieglmeier M."/>
            <person name="Klingl A."/>
            <person name="Woyke T."/>
            <person name="Ryan C.M."/>
            <person name="Banfield J.F."/>
        </authorList>
    </citation>
    <scope>NUCLEOTIDE SEQUENCE [LARGE SCALE GENOMIC DNA]</scope>
    <source>
        <strain evidence="3">CG10_big_fil_rev_8_21_14_0_10_51_16</strain>
    </source>
</reference>
<organism evidence="3 4">
    <name type="scientific">Candidatus Vogelbacteria bacterium CG10_big_fil_rev_8_21_14_0_10_51_16</name>
    <dbReference type="NCBI Taxonomy" id="1975045"/>
    <lineage>
        <taxon>Bacteria</taxon>
        <taxon>Candidatus Vogeliibacteriota</taxon>
    </lineage>
</organism>
<dbReference type="InterPro" id="IPR024442">
    <property type="entry name" value="Transposase_Zn_ribbon"/>
</dbReference>
<feature type="domain" description="ISXO2-like transposase" evidence="2">
    <location>
        <begin position="142"/>
        <end position="227"/>
    </location>
</feature>
<dbReference type="Proteomes" id="UP000228767">
    <property type="component" value="Unassembled WGS sequence"/>
</dbReference>
<sequence length="237" mass="27314">MINFPAILTKMEQRVEWYWRISLTFVPMSTLHHLPSEGQIAKQIRQIFFPLGIHCPKCRRRYDYKIQGRYFCKKCRLKFSKKRCTPFAHSKLSEKQLWFLLSAWLAQLSPQDTRGITGLSYPTIHRWFVRFSKLLPDFSPVLGGTVEVDEAFIGKKKYDNQTVVLGAIARDSGQITVRAVLSREQGDSGRLILDHVRPASLICTDANPNYDHLPEFFGYGHEVCNHGMGPLWTDQPG</sequence>
<evidence type="ECO:0000313" key="4">
    <source>
        <dbReference type="Proteomes" id="UP000228767"/>
    </source>
</evidence>
<evidence type="ECO:0000259" key="1">
    <source>
        <dbReference type="Pfam" id="PF12760"/>
    </source>
</evidence>
<comment type="caution">
    <text evidence="3">The sequence shown here is derived from an EMBL/GenBank/DDBJ whole genome shotgun (WGS) entry which is preliminary data.</text>
</comment>
<gene>
    <name evidence="3" type="ORF">COV10_04105</name>
</gene>
<evidence type="ECO:0008006" key="5">
    <source>
        <dbReference type="Google" id="ProtNLM"/>
    </source>
</evidence>